<name>A0ABP0UJV9_9BRYO</name>
<dbReference type="InterPro" id="IPR010989">
    <property type="entry name" value="SNARE"/>
</dbReference>
<reference evidence="12" key="1">
    <citation type="submission" date="2024-02" db="EMBL/GenBank/DDBJ databases">
        <authorList>
            <consortium name="ELIXIR-Norway"/>
            <consortium name="Elixir Norway"/>
        </authorList>
    </citation>
    <scope>NUCLEOTIDE SEQUENCE</scope>
</reference>
<proteinExistence type="inferred from homology"/>
<protein>
    <recommendedName>
        <fullName evidence="11">Vesicle transport v-SNARE N-terminal domain-containing protein</fullName>
    </recommendedName>
</protein>
<keyword evidence="13" id="KW-1185">Reference proteome</keyword>
<dbReference type="Pfam" id="PF12352">
    <property type="entry name" value="V-SNARE_C"/>
    <property type="match status" value="1"/>
</dbReference>
<evidence type="ECO:0000313" key="12">
    <source>
        <dbReference type="EMBL" id="CAK9222866.1"/>
    </source>
</evidence>
<keyword evidence="6 9" id="KW-0175">Coiled coil</keyword>
<dbReference type="PANTHER" id="PTHR21230">
    <property type="entry name" value="VESICLE TRANSPORT V-SNARE PROTEIN VTI1-RELATED"/>
    <property type="match status" value="1"/>
</dbReference>
<dbReference type="SUPFAM" id="SSF58038">
    <property type="entry name" value="SNARE fusion complex"/>
    <property type="match status" value="1"/>
</dbReference>
<dbReference type="InterPro" id="IPR007705">
    <property type="entry name" value="Vesicle_trsprt_v-SNARE_N"/>
</dbReference>
<feature type="coiled-coil region" evidence="9">
    <location>
        <begin position="32"/>
        <end position="95"/>
    </location>
</feature>
<feature type="domain" description="Vesicle transport v-SNARE N-terminal" evidence="11">
    <location>
        <begin position="1"/>
        <end position="92"/>
    </location>
</feature>
<dbReference type="PIRSF" id="PIRSF028865">
    <property type="entry name" value="Membrin-2"/>
    <property type="match status" value="1"/>
</dbReference>
<evidence type="ECO:0000259" key="11">
    <source>
        <dbReference type="Pfam" id="PF05008"/>
    </source>
</evidence>
<evidence type="ECO:0000256" key="1">
    <source>
        <dbReference type="ARBA" id="ARBA00006108"/>
    </source>
</evidence>
<accession>A0ABP0UJV9</accession>
<evidence type="ECO:0000256" key="4">
    <source>
        <dbReference type="ARBA" id="ARBA00022927"/>
    </source>
</evidence>
<evidence type="ECO:0000256" key="6">
    <source>
        <dbReference type="ARBA" id="ARBA00023054"/>
    </source>
</evidence>
<keyword evidence="2" id="KW-0813">Transport</keyword>
<keyword evidence="3 10" id="KW-0812">Transmembrane</keyword>
<dbReference type="InterPro" id="IPR027027">
    <property type="entry name" value="GOSR2/Membrin/Bos1"/>
</dbReference>
<keyword evidence="7 10" id="KW-0472">Membrane</keyword>
<dbReference type="EMBL" id="OZ019896">
    <property type="protein sequence ID" value="CAK9222866.1"/>
    <property type="molecule type" value="Genomic_DNA"/>
</dbReference>
<evidence type="ECO:0000256" key="2">
    <source>
        <dbReference type="ARBA" id="ARBA00022448"/>
    </source>
</evidence>
<dbReference type="Proteomes" id="UP001497512">
    <property type="component" value="Chromosome 4"/>
</dbReference>
<dbReference type="CDD" id="cd15862">
    <property type="entry name" value="SNARE_Vti1"/>
    <property type="match status" value="1"/>
</dbReference>
<evidence type="ECO:0000256" key="10">
    <source>
        <dbReference type="SAM" id="Phobius"/>
    </source>
</evidence>
<keyword evidence="5 10" id="KW-1133">Transmembrane helix</keyword>
<dbReference type="InterPro" id="IPR038407">
    <property type="entry name" value="v-SNARE_N_sf"/>
</dbReference>
<evidence type="ECO:0000256" key="3">
    <source>
        <dbReference type="ARBA" id="ARBA00022692"/>
    </source>
</evidence>
<dbReference type="PANTHER" id="PTHR21230:SF26">
    <property type="entry name" value="VESICLE TRANSPORT THROUGH INTERACTION WITH T-SNARES HOMOLOG 1A"/>
    <property type="match status" value="1"/>
</dbReference>
<dbReference type="Gene3D" id="1.20.58.400">
    <property type="entry name" value="t-snare proteins"/>
    <property type="match status" value="1"/>
</dbReference>
<keyword evidence="4" id="KW-0653">Protein transport</keyword>
<evidence type="ECO:0000313" key="13">
    <source>
        <dbReference type="Proteomes" id="UP001497512"/>
    </source>
</evidence>
<evidence type="ECO:0000256" key="5">
    <source>
        <dbReference type="ARBA" id="ARBA00022989"/>
    </source>
</evidence>
<dbReference type="SUPFAM" id="SSF47661">
    <property type="entry name" value="t-snare proteins"/>
    <property type="match status" value="1"/>
</dbReference>
<evidence type="ECO:0000256" key="8">
    <source>
        <dbReference type="ARBA" id="ARBA00046280"/>
    </source>
</evidence>
<organism evidence="12 13">
    <name type="scientific">Sphagnum troendelagicum</name>
    <dbReference type="NCBI Taxonomy" id="128251"/>
    <lineage>
        <taxon>Eukaryota</taxon>
        <taxon>Viridiplantae</taxon>
        <taxon>Streptophyta</taxon>
        <taxon>Embryophyta</taxon>
        <taxon>Bryophyta</taxon>
        <taxon>Sphagnophytina</taxon>
        <taxon>Sphagnopsida</taxon>
        <taxon>Sphagnales</taxon>
        <taxon>Sphagnaceae</taxon>
        <taxon>Sphagnum</taxon>
    </lineage>
</organism>
<dbReference type="Pfam" id="PF05008">
    <property type="entry name" value="V-SNARE"/>
    <property type="match status" value="1"/>
</dbReference>
<evidence type="ECO:0000256" key="9">
    <source>
        <dbReference type="SAM" id="Coils"/>
    </source>
</evidence>
<feature type="transmembrane region" description="Helical" evidence="10">
    <location>
        <begin position="201"/>
        <end position="220"/>
    </location>
</feature>
<dbReference type="Gene3D" id="1.20.5.110">
    <property type="match status" value="1"/>
</dbReference>
<sequence>MSEMFDGYERQYCELSTNLSRKCTSAASALNGEEKQQKLAELKTGMEEAESLIRRMDLEARTLLPKEKATLLAKLREYKSDLNMLKREVKKSATAIDPPLSMRDDLLDTGLHDNPLKTTTDQRNRLVMSTARLAQSGDRIKESKRQMIETEELGVSILQDLHQQRQTLLNTQNTLLSVDDSVGKSRHILGSMNQRMSQHKWIIVTVIAVLVLAIALIVYVKMHSKRS</sequence>
<comment type="subcellular location">
    <subcellularLocation>
        <location evidence="8">Endomembrane system</location>
        <topology evidence="8">Single-pass type IV membrane protein</topology>
    </subcellularLocation>
</comment>
<gene>
    <name evidence="12" type="ORF">CSSPTR1EN2_LOCUS16485</name>
</gene>
<comment type="similarity">
    <text evidence="1">Belongs to the VTI1 family.</text>
</comment>
<evidence type="ECO:0000256" key="7">
    <source>
        <dbReference type="ARBA" id="ARBA00023136"/>
    </source>
</evidence>